<feature type="transmembrane region" description="Helical" evidence="5">
    <location>
        <begin position="112"/>
        <end position="134"/>
    </location>
</feature>
<feature type="domain" description="DUF1232" evidence="6">
    <location>
        <begin position="43"/>
        <end position="78"/>
    </location>
</feature>
<keyword evidence="3 5" id="KW-1133">Transmembrane helix</keyword>
<evidence type="ECO:0000313" key="8">
    <source>
        <dbReference type="Proteomes" id="UP000632377"/>
    </source>
</evidence>
<evidence type="ECO:0000256" key="1">
    <source>
        <dbReference type="ARBA" id="ARBA00004127"/>
    </source>
</evidence>
<reference evidence="7 8" key="1">
    <citation type="submission" date="2021-01" db="EMBL/GenBank/DDBJ databases">
        <title>Genome public.</title>
        <authorList>
            <person name="Liu C."/>
            <person name="Sun Q."/>
        </authorList>
    </citation>
    <scope>NUCLEOTIDE SEQUENCE [LARGE SCALE GENOMIC DNA]</scope>
    <source>
        <strain evidence="7 8">YIM B02515</strain>
    </source>
</reference>
<comment type="subcellular location">
    <subcellularLocation>
        <location evidence="1">Endomembrane system</location>
        <topology evidence="1">Multi-pass membrane protein</topology>
    </subcellularLocation>
</comment>
<evidence type="ECO:0000256" key="4">
    <source>
        <dbReference type="ARBA" id="ARBA00023136"/>
    </source>
</evidence>
<keyword evidence="2 5" id="KW-0812">Transmembrane</keyword>
<evidence type="ECO:0000256" key="3">
    <source>
        <dbReference type="ARBA" id="ARBA00022989"/>
    </source>
</evidence>
<proteinExistence type="predicted"/>
<protein>
    <submittedName>
        <fullName evidence="7">DUF1232 domain-containing protein</fullName>
    </submittedName>
</protein>
<gene>
    <name evidence="7" type="ORF">JK636_18435</name>
</gene>
<dbReference type="InterPro" id="IPR010652">
    <property type="entry name" value="DUF1232"/>
</dbReference>
<dbReference type="RefSeq" id="WP_202750441.1">
    <property type="nucleotide sequence ID" value="NZ_JAESWC010000015.1"/>
</dbReference>
<evidence type="ECO:0000256" key="5">
    <source>
        <dbReference type="SAM" id="Phobius"/>
    </source>
</evidence>
<keyword evidence="4 5" id="KW-0472">Membrane</keyword>
<evidence type="ECO:0000259" key="6">
    <source>
        <dbReference type="Pfam" id="PF06803"/>
    </source>
</evidence>
<accession>A0ABS1TF36</accession>
<evidence type="ECO:0000313" key="7">
    <source>
        <dbReference type="EMBL" id="MBL4937692.1"/>
    </source>
</evidence>
<dbReference type="Proteomes" id="UP000632377">
    <property type="component" value="Unassembled WGS sequence"/>
</dbReference>
<organism evidence="7 8">
    <name type="scientific">Clostridium rhizosphaerae</name>
    <dbReference type="NCBI Taxonomy" id="2803861"/>
    <lineage>
        <taxon>Bacteria</taxon>
        <taxon>Bacillati</taxon>
        <taxon>Bacillota</taxon>
        <taxon>Clostridia</taxon>
        <taxon>Eubacteriales</taxon>
        <taxon>Clostridiaceae</taxon>
        <taxon>Clostridium</taxon>
    </lineage>
</organism>
<comment type="caution">
    <text evidence="7">The sequence shown here is derived from an EMBL/GenBank/DDBJ whole genome shotgun (WGS) entry which is preliminary data.</text>
</comment>
<feature type="transmembrane region" description="Helical" evidence="5">
    <location>
        <begin position="41"/>
        <end position="62"/>
    </location>
</feature>
<dbReference type="Pfam" id="PF06803">
    <property type="entry name" value="DUF1232"/>
    <property type="match status" value="1"/>
</dbReference>
<keyword evidence="8" id="KW-1185">Reference proteome</keyword>
<sequence>MENKLHSRLRELFLLIKRKAIKLKREIGALYLAYRRQDVPLYAKIVSLLVVGYALSPIDLIPDFIPVLGYLDDLVLLPIGIALAVKLIPSNIMAECREQAENIFSDGKPKSWIAGGIIISIWILIIIIIALKIYGG</sequence>
<name>A0ABS1TF36_9CLOT</name>
<evidence type="ECO:0000256" key="2">
    <source>
        <dbReference type="ARBA" id="ARBA00022692"/>
    </source>
</evidence>
<dbReference type="EMBL" id="JAESWC010000015">
    <property type="protein sequence ID" value="MBL4937692.1"/>
    <property type="molecule type" value="Genomic_DNA"/>
</dbReference>